<evidence type="ECO:0000313" key="6">
    <source>
        <dbReference type="Proteomes" id="UP000261360"/>
    </source>
</evidence>
<evidence type="ECO:0000256" key="1">
    <source>
        <dbReference type="ARBA" id="ARBA00004613"/>
    </source>
</evidence>
<protein>
    <recommendedName>
        <fullName evidence="4">VWFD domain-containing protein</fullName>
    </recommendedName>
</protein>
<keyword evidence="2" id="KW-0964">Secreted</keyword>
<dbReference type="InterPro" id="IPR001846">
    <property type="entry name" value="VWF_type-D"/>
</dbReference>
<dbReference type="Proteomes" id="UP000261360">
    <property type="component" value="Unplaced"/>
</dbReference>
<comment type="subcellular location">
    <subcellularLocation>
        <location evidence="1">Secreted</location>
    </subcellularLocation>
</comment>
<reference evidence="5" key="2">
    <citation type="submission" date="2025-09" db="UniProtKB">
        <authorList>
            <consortium name="Ensembl"/>
        </authorList>
    </citation>
    <scope>IDENTIFICATION</scope>
</reference>
<dbReference type="InterPro" id="IPR025615">
    <property type="entry name" value="TILa_dom"/>
</dbReference>
<sequence length="133" mass="14433">MDCVPKAECGCMYQGHYVEAGESFWADESCTGRYTCFAGGRLSLNMTSCPAGQQCQVAKGIRGCYPVNYATCMVSGDPHFVTFDGERYNFQGTCAYEMAGVSSNKTELPGQERRDGLHTSAVLSGGQWDPHCV</sequence>
<keyword evidence="3" id="KW-0732">Signal</keyword>
<dbReference type="STRING" id="1841481.ENSSLDP00000019430"/>
<dbReference type="GO" id="GO:0030513">
    <property type="term" value="P:positive regulation of BMP signaling pathway"/>
    <property type="evidence" value="ECO:0007669"/>
    <property type="project" value="TreeGrafter"/>
</dbReference>
<dbReference type="AlphaFoldDB" id="A0A3B4XUV4"/>
<dbReference type="PROSITE" id="PS51233">
    <property type="entry name" value="VWFD"/>
    <property type="match status" value="1"/>
</dbReference>
<dbReference type="Pfam" id="PF12714">
    <property type="entry name" value="TILa"/>
    <property type="match status" value="1"/>
</dbReference>
<evidence type="ECO:0000313" key="5">
    <source>
        <dbReference type="Ensembl" id="ENSSLDP00000019430.1"/>
    </source>
</evidence>
<dbReference type="GO" id="GO:0005576">
    <property type="term" value="C:extracellular region"/>
    <property type="evidence" value="ECO:0007669"/>
    <property type="project" value="UniProtKB-SubCell"/>
</dbReference>
<dbReference type="GeneTree" id="ENSGT00950000183155"/>
<proteinExistence type="predicted"/>
<evidence type="ECO:0000256" key="2">
    <source>
        <dbReference type="ARBA" id="ARBA00022525"/>
    </source>
</evidence>
<dbReference type="Pfam" id="PF00094">
    <property type="entry name" value="VWD"/>
    <property type="match status" value="1"/>
</dbReference>
<feature type="domain" description="VWFD" evidence="4">
    <location>
        <begin position="70"/>
        <end position="133"/>
    </location>
</feature>
<evidence type="ECO:0000256" key="3">
    <source>
        <dbReference type="ARBA" id="ARBA00022729"/>
    </source>
</evidence>
<dbReference type="Ensembl" id="ENSSLDT00000020082.1">
    <property type="protein sequence ID" value="ENSSLDP00000019430.1"/>
    <property type="gene ID" value="ENSSLDG00000015246.1"/>
</dbReference>
<keyword evidence="6" id="KW-1185">Reference proteome</keyword>
<dbReference type="PANTHER" id="PTHR46698:SF7">
    <property type="entry name" value="VWFD DOMAIN-CONTAINING PROTEIN"/>
    <property type="match status" value="1"/>
</dbReference>
<reference evidence="5" key="1">
    <citation type="submission" date="2025-08" db="UniProtKB">
        <authorList>
            <consortium name="Ensembl"/>
        </authorList>
    </citation>
    <scope>IDENTIFICATION</scope>
</reference>
<dbReference type="PANTHER" id="PTHR46698">
    <property type="entry name" value="CROSSVEINLESS 2"/>
    <property type="match status" value="1"/>
</dbReference>
<accession>A0A3B4XUV4</accession>
<evidence type="ECO:0000259" key="4">
    <source>
        <dbReference type="PROSITE" id="PS51233"/>
    </source>
</evidence>
<dbReference type="InterPro" id="IPR052424">
    <property type="entry name" value="Kielin_Chordin-BMP_Reg"/>
</dbReference>
<name>A0A3B4XUV4_SERLL</name>
<organism evidence="5 6">
    <name type="scientific">Seriola lalandi dorsalis</name>
    <dbReference type="NCBI Taxonomy" id="1841481"/>
    <lineage>
        <taxon>Eukaryota</taxon>
        <taxon>Metazoa</taxon>
        <taxon>Chordata</taxon>
        <taxon>Craniata</taxon>
        <taxon>Vertebrata</taxon>
        <taxon>Euteleostomi</taxon>
        <taxon>Actinopterygii</taxon>
        <taxon>Neopterygii</taxon>
        <taxon>Teleostei</taxon>
        <taxon>Neoteleostei</taxon>
        <taxon>Acanthomorphata</taxon>
        <taxon>Carangaria</taxon>
        <taxon>Carangiformes</taxon>
        <taxon>Carangidae</taxon>
        <taxon>Seriola</taxon>
    </lineage>
</organism>